<dbReference type="Proteomes" id="UP000270342">
    <property type="component" value="Unassembled WGS sequence"/>
</dbReference>
<evidence type="ECO:0000259" key="4">
    <source>
        <dbReference type="PROSITE" id="PS50206"/>
    </source>
</evidence>
<dbReference type="PROSITE" id="PS50206">
    <property type="entry name" value="RHODANESE_3"/>
    <property type="match status" value="2"/>
</dbReference>
<proteinExistence type="predicted"/>
<keyword evidence="3" id="KW-0472">Membrane</keyword>
<evidence type="ECO:0000313" key="6">
    <source>
        <dbReference type="Proteomes" id="UP000270342"/>
    </source>
</evidence>
<accession>A0A494X8N3</accession>
<comment type="caution">
    <text evidence="5">The sequence shown here is derived from an EMBL/GenBank/DDBJ whole genome shotgun (WGS) entry which is preliminary data.</text>
</comment>
<dbReference type="InterPro" id="IPR045078">
    <property type="entry name" value="TST/MPST-like"/>
</dbReference>
<organism evidence="5 6">
    <name type="scientific">Pararobbsia silviterrae</name>
    <dbReference type="NCBI Taxonomy" id="1792498"/>
    <lineage>
        <taxon>Bacteria</taxon>
        <taxon>Pseudomonadati</taxon>
        <taxon>Pseudomonadota</taxon>
        <taxon>Betaproteobacteria</taxon>
        <taxon>Burkholderiales</taxon>
        <taxon>Burkholderiaceae</taxon>
        <taxon>Pararobbsia</taxon>
    </lineage>
</organism>
<dbReference type="InterPro" id="IPR001763">
    <property type="entry name" value="Rhodanese-like_dom"/>
</dbReference>
<gene>
    <name evidence="5" type="ORF">D7S86_23260</name>
</gene>
<dbReference type="GO" id="GO:0004792">
    <property type="term" value="F:thiosulfate-cyanide sulfurtransferase activity"/>
    <property type="evidence" value="ECO:0007669"/>
    <property type="project" value="TreeGrafter"/>
</dbReference>
<keyword evidence="3" id="KW-1133">Transmembrane helix</keyword>
<dbReference type="EMBL" id="RBZU01000013">
    <property type="protein sequence ID" value="RKP47075.1"/>
    <property type="molecule type" value="Genomic_DNA"/>
</dbReference>
<feature type="transmembrane region" description="Helical" evidence="3">
    <location>
        <begin position="248"/>
        <end position="270"/>
    </location>
</feature>
<evidence type="ECO:0000256" key="1">
    <source>
        <dbReference type="ARBA" id="ARBA00022679"/>
    </source>
</evidence>
<dbReference type="Pfam" id="PF00581">
    <property type="entry name" value="Rhodanese"/>
    <property type="match status" value="2"/>
</dbReference>
<protein>
    <submittedName>
        <fullName evidence="5">Sulfurtransferase</fullName>
    </submittedName>
</protein>
<keyword evidence="2" id="KW-0677">Repeat</keyword>
<reference evidence="5 6" key="1">
    <citation type="submission" date="2018-10" db="EMBL/GenBank/DDBJ databases">
        <title>Robbsia sp. DHC34, isolated from soil.</title>
        <authorList>
            <person name="Gao Z.-H."/>
            <person name="Qiu L.-H."/>
        </authorList>
    </citation>
    <scope>NUCLEOTIDE SEQUENCE [LARGE SCALE GENOMIC DNA]</scope>
    <source>
        <strain evidence="5 6">DHC34</strain>
    </source>
</reference>
<keyword evidence="3" id="KW-0812">Transmembrane</keyword>
<dbReference type="PANTHER" id="PTHR11364">
    <property type="entry name" value="THIOSULFATE SULFERTANSFERASE"/>
    <property type="match status" value="1"/>
</dbReference>
<sequence>MTTISPHDFPPATYVSATWLAQHIDDADLIVLDATIDREAKPDGGGLYRDGHALFVNDGHLPHARFADLFKAFSDPLAKYPFTKPARDALQAVLRALGVTTRSTIVVYDRLNGVWAARVWWVLRAFGLTDVAVLDGGMRHWVRQGGALEFGVAPIAPAGDVVLRETPGYLVDLAQMKAVVDGERDAKSFCALRHRDFTGEGSDDPRRGHIPGSRSLPFADLLDENGLFEPARLRVQIDAHGIRNEDTLVLYCGGGVAACGLALGLVALGFDAKRLSVYDGSLSEWRADPTLPVVVGE</sequence>
<dbReference type="RefSeq" id="WP_121089860.1">
    <property type="nucleotide sequence ID" value="NZ_RBZU01000013.1"/>
</dbReference>
<dbReference type="SUPFAM" id="SSF52821">
    <property type="entry name" value="Rhodanese/Cell cycle control phosphatase"/>
    <property type="match status" value="2"/>
</dbReference>
<dbReference type="CDD" id="cd01448">
    <property type="entry name" value="TST_Repeat_1"/>
    <property type="match status" value="1"/>
</dbReference>
<dbReference type="SMART" id="SM00450">
    <property type="entry name" value="RHOD"/>
    <property type="match status" value="2"/>
</dbReference>
<name>A0A494X8N3_9BURK</name>
<evidence type="ECO:0000313" key="5">
    <source>
        <dbReference type="EMBL" id="RKP47075.1"/>
    </source>
</evidence>
<keyword evidence="6" id="KW-1185">Reference proteome</keyword>
<feature type="domain" description="Rhodanese" evidence="4">
    <location>
        <begin position="57"/>
        <end position="150"/>
    </location>
</feature>
<dbReference type="PANTHER" id="PTHR11364:SF27">
    <property type="entry name" value="SULFURTRANSFERASE"/>
    <property type="match status" value="1"/>
</dbReference>
<keyword evidence="1 5" id="KW-0808">Transferase</keyword>
<evidence type="ECO:0000256" key="2">
    <source>
        <dbReference type="ARBA" id="ARBA00022737"/>
    </source>
</evidence>
<evidence type="ECO:0000256" key="3">
    <source>
        <dbReference type="SAM" id="Phobius"/>
    </source>
</evidence>
<dbReference type="OrthoDB" id="9781034at2"/>
<feature type="domain" description="Rhodanese" evidence="4">
    <location>
        <begin position="197"/>
        <end position="294"/>
    </location>
</feature>
<dbReference type="Gene3D" id="3.40.250.10">
    <property type="entry name" value="Rhodanese-like domain"/>
    <property type="match status" value="2"/>
</dbReference>
<dbReference type="InterPro" id="IPR036873">
    <property type="entry name" value="Rhodanese-like_dom_sf"/>
</dbReference>
<dbReference type="AlphaFoldDB" id="A0A494X8N3"/>